<dbReference type="AlphaFoldDB" id="A0A4Y2FDM2"/>
<gene>
    <name evidence="7" type="ORF">AVEN_248072_1</name>
</gene>
<dbReference type="Pfam" id="PF00096">
    <property type="entry name" value="zf-C2H2"/>
    <property type="match status" value="2"/>
</dbReference>
<keyword evidence="8" id="KW-1185">Reference proteome</keyword>
<dbReference type="OrthoDB" id="3437960at2759"/>
<dbReference type="PANTHER" id="PTHR24403">
    <property type="entry name" value="ZINC FINGER PROTEIN"/>
    <property type="match status" value="1"/>
</dbReference>
<dbReference type="InterPro" id="IPR050688">
    <property type="entry name" value="Zinc_finger/UBP_domain"/>
</dbReference>
<dbReference type="GO" id="GO:0008270">
    <property type="term" value="F:zinc ion binding"/>
    <property type="evidence" value="ECO:0007669"/>
    <property type="project" value="UniProtKB-KW"/>
</dbReference>
<keyword evidence="3 5" id="KW-0863">Zinc-finger</keyword>
<protein>
    <recommendedName>
        <fullName evidence="6">C2H2-type domain-containing protein</fullName>
    </recommendedName>
</protein>
<dbReference type="GO" id="GO:0005634">
    <property type="term" value="C:nucleus"/>
    <property type="evidence" value="ECO:0007669"/>
    <property type="project" value="TreeGrafter"/>
</dbReference>
<dbReference type="FunFam" id="3.30.160.60:FF:000328">
    <property type="entry name" value="Zinc finger protein 1079"/>
    <property type="match status" value="1"/>
</dbReference>
<evidence type="ECO:0000256" key="4">
    <source>
        <dbReference type="ARBA" id="ARBA00022833"/>
    </source>
</evidence>
<keyword evidence="1" id="KW-0479">Metal-binding</keyword>
<comment type="caution">
    <text evidence="7">The sequence shown here is derived from an EMBL/GenBank/DDBJ whole genome shotgun (WGS) entry which is preliminary data.</text>
</comment>
<name>A0A4Y2FDM2_ARAVE</name>
<organism evidence="7 8">
    <name type="scientific">Araneus ventricosus</name>
    <name type="common">Orbweaver spider</name>
    <name type="synonym">Epeira ventricosa</name>
    <dbReference type="NCBI Taxonomy" id="182803"/>
    <lineage>
        <taxon>Eukaryota</taxon>
        <taxon>Metazoa</taxon>
        <taxon>Ecdysozoa</taxon>
        <taxon>Arthropoda</taxon>
        <taxon>Chelicerata</taxon>
        <taxon>Arachnida</taxon>
        <taxon>Araneae</taxon>
        <taxon>Araneomorphae</taxon>
        <taxon>Entelegynae</taxon>
        <taxon>Araneoidea</taxon>
        <taxon>Araneidae</taxon>
        <taxon>Araneus</taxon>
    </lineage>
</organism>
<evidence type="ECO:0000256" key="2">
    <source>
        <dbReference type="ARBA" id="ARBA00022737"/>
    </source>
</evidence>
<sequence>IEEGLPKIVNYQTIVFSAKPVNYSKYPLRKGDRFKCPHCPYSSNISTNFKHHMLTHTTERPFTCPVCGMGFIQKQNMKNHMAQHSKSSIFFQN</sequence>
<dbReference type="SUPFAM" id="SSF57667">
    <property type="entry name" value="beta-beta-alpha zinc fingers"/>
    <property type="match status" value="1"/>
</dbReference>
<keyword evidence="4" id="KW-0862">Zinc</keyword>
<dbReference type="PROSITE" id="PS50157">
    <property type="entry name" value="ZINC_FINGER_C2H2_2"/>
    <property type="match status" value="2"/>
</dbReference>
<evidence type="ECO:0000256" key="1">
    <source>
        <dbReference type="ARBA" id="ARBA00022723"/>
    </source>
</evidence>
<evidence type="ECO:0000313" key="7">
    <source>
        <dbReference type="EMBL" id="GBM39623.1"/>
    </source>
</evidence>
<evidence type="ECO:0000256" key="3">
    <source>
        <dbReference type="ARBA" id="ARBA00022771"/>
    </source>
</evidence>
<dbReference type="GO" id="GO:0045944">
    <property type="term" value="P:positive regulation of transcription by RNA polymerase II"/>
    <property type="evidence" value="ECO:0007669"/>
    <property type="project" value="TreeGrafter"/>
</dbReference>
<keyword evidence="2" id="KW-0677">Repeat</keyword>
<feature type="domain" description="C2H2-type" evidence="6">
    <location>
        <begin position="62"/>
        <end position="89"/>
    </location>
</feature>
<dbReference type="PROSITE" id="PS00028">
    <property type="entry name" value="ZINC_FINGER_C2H2_1"/>
    <property type="match status" value="1"/>
</dbReference>
<reference evidence="7 8" key="1">
    <citation type="journal article" date="2019" name="Sci. Rep.">
        <title>Orb-weaving spider Araneus ventricosus genome elucidates the spidroin gene catalogue.</title>
        <authorList>
            <person name="Kono N."/>
            <person name="Nakamura H."/>
            <person name="Ohtoshi R."/>
            <person name="Moran D.A.P."/>
            <person name="Shinohara A."/>
            <person name="Yoshida Y."/>
            <person name="Fujiwara M."/>
            <person name="Mori M."/>
            <person name="Tomita M."/>
            <person name="Arakawa K."/>
        </authorList>
    </citation>
    <scope>NUCLEOTIDE SEQUENCE [LARGE SCALE GENOMIC DNA]</scope>
</reference>
<accession>A0A4Y2FDM2</accession>
<dbReference type="Proteomes" id="UP000499080">
    <property type="component" value="Unassembled WGS sequence"/>
</dbReference>
<dbReference type="EMBL" id="BGPR01173653">
    <property type="protein sequence ID" value="GBM39623.1"/>
    <property type="molecule type" value="Genomic_DNA"/>
</dbReference>
<dbReference type="SMART" id="SM00355">
    <property type="entry name" value="ZnF_C2H2"/>
    <property type="match status" value="2"/>
</dbReference>
<evidence type="ECO:0000259" key="6">
    <source>
        <dbReference type="PROSITE" id="PS50157"/>
    </source>
</evidence>
<feature type="domain" description="C2H2-type" evidence="6">
    <location>
        <begin position="34"/>
        <end position="61"/>
    </location>
</feature>
<dbReference type="Gene3D" id="3.30.160.60">
    <property type="entry name" value="Classic Zinc Finger"/>
    <property type="match status" value="2"/>
</dbReference>
<dbReference type="InterPro" id="IPR013087">
    <property type="entry name" value="Znf_C2H2_type"/>
</dbReference>
<evidence type="ECO:0000313" key="8">
    <source>
        <dbReference type="Proteomes" id="UP000499080"/>
    </source>
</evidence>
<dbReference type="PANTHER" id="PTHR24403:SF67">
    <property type="entry name" value="FI01116P-RELATED"/>
    <property type="match status" value="1"/>
</dbReference>
<dbReference type="InterPro" id="IPR036236">
    <property type="entry name" value="Znf_C2H2_sf"/>
</dbReference>
<proteinExistence type="predicted"/>
<feature type="non-terminal residue" evidence="7">
    <location>
        <position position="1"/>
    </location>
</feature>
<evidence type="ECO:0000256" key="5">
    <source>
        <dbReference type="PROSITE-ProRule" id="PRU00042"/>
    </source>
</evidence>